<dbReference type="EMBL" id="GBXM01065479">
    <property type="protein sequence ID" value="JAH43098.1"/>
    <property type="molecule type" value="Transcribed_RNA"/>
</dbReference>
<proteinExistence type="predicted"/>
<protein>
    <submittedName>
        <fullName evidence="1">Uncharacterized protein</fullName>
    </submittedName>
</protein>
<sequence length="38" mass="4189">MNTLHGWRRQGVVSFTAALEKSLCTGWATKLGTRDKPA</sequence>
<dbReference type="AlphaFoldDB" id="A0A0E9SRD3"/>
<organism evidence="1">
    <name type="scientific">Anguilla anguilla</name>
    <name type="common">European freshwater eel</name>
    <name type="synonym">Muraena anguilla</name>
    <dbReference type="NCBI Taxonomy" id="7936"/>
    <lineage>
        <taxon>Eukaryota</taxon>
        <taxon>Metazoa</taxon>
        <taxon>Chordata</taxon>
        <taxon>Craniata</taxon>
        <taxon>Vertebrata</taxon>
        <taxon>Euteleostomi</taxon>
        <taxon>Actinopterygii</taxon>
        <taxon>Neopterygii</taxon>
        <taxon>Teleostei</taxon>
        <taxon>Anguilliformes</taxon>
        <taxon>Anguillidae</taxon>
        <taxon>Anguilla</taxon>
    </lineage>
</organism>
<name>A0A0E9SRD3_ANGAN</name>
<evidence type="ECO:0000313" key="1">
    <source>
        <dbReference type="EMBL" id="JAH43098.1"/>
    </source>
</evidence>
<reference evidence="1" key="2">
    <citation type="journal article" date="2015" name="Fish Shellfish Immunol.">
        <title>Early steps in the European eel (Anguilla anguilla)-Vibrio vulnificus interaction in the gills: Role of the RtxA13 toxin.</title>
        <authorList>
            <person name="Callol A."/>
            <person name="Pajuelo D."/>
            <person name="Ebbesson L."/>
            <person name="Teles M."/>
            <person name="MacKenzie S."/>
            <person name="Amaro C."/>
        </authorList>
    </citation>
    <scope>NUCLEOTIDE SEQUENCE</scope>
</reference>
<reference evidence="1" key="1">
    <citation type="submission" date="2014-11" db="EMBL/GenBank/DDBJ databases">
        <authorList>
            <person name="Amaro Gonzalez C."/>
        </authorList>
    </citation>
    <scope>NUCLEOTIDE SEQUENCE</scope>
</reference>
<accession>A0A0E9SRD3</accession>